<organism evidence="2 3">
    <name type="scientific">Acanthopleuribacter pedis</name>
    <dbReference type="NCBI Taxonomy" id="442870"/>
    <lineage>
        <taxon>Bacteria</taxon>
        <taxon>Pseudomonadati</taxon>
        <taxon>Acidobacteriota</taxon>
        <taxon>Holophagae</taxon>
        <taxon>Acanthopleuribacterales</taxon>
        <taxon>Acanthopleuribacteraceae</taxon>
        <taxon>Acanthopleuribacter</taxon>
    </lineage>
</organism>
<name>A0A8J7U403_9BACT</name>
<sequence length="442" mass="48529">MFGFVFWFLVTAFNPDTTAPDYAWTEMGANNRQIVRVITREKTCPTIQVNGKPHPLTPRGENPPPNFDVLVCECDLPQNTQTVGFQGKPLPVVKRKPRRIAIIGDTGCRILNIEGIVDVQNCNGVKGYGTPWPFAQVADAVAAGKPDLIIHLGDYHYREFPCPEGNKGCAGPYGNNWPAWEADFFAPARNLLAAAPWVFIRGNHESCSRAWRGWFYLLDPGPLPANPWQSDQCPMISPAYGLSFTDLHLLVQDSANVPHSPGNDPKGKALVGQYAASYTRLNSLASADRENWLLTHEPIWGIQPGKTEQGTELFPLQLTLQAALKQTAAGAFSPHIGLLLSGHVHLFEALNFTDGRPPMMIIGNSGTKRSPAITPEVLAQSNILKTLGVTPENFHTEDAFNYAMAEATPAGWQVTLYQLDGSISQSFLVKNKQLQPKSPPKK</sequence>
<comment type="caution">
    <text evidence="2">The sequence shown here is derived from an EMBL/GenBank/DDBJ whole genome shotgun (WGS) entry which is preliminary data.</text>
</comment>
<dbReference type="RefSeq" id="WP_207859125.1">
    <property type="nucleotide sequence ID" value="NZ_JAFREP010000010.1"/>
</dbReference>
<feature type="domain" description="Calcineurin-like phosphoesterase" evidence="1">
    <location>
        <begin position="99"/>
        <end position="345"/>
    </location>
</feature>
<evidence type="ECO:0000313" key="2">
    <source>
        <dbReference type="EMBL" id="MBO1319304.1"/>
    </source>
</evidence>
<accession>A0A8J7U403</accession>
<reference evidence="2" key="1">
    <citation type="submission" date="2021-03" db="EMBL/GenBank/DDBJ databases">
        <authorList>
            <person name="Wang G."/>
        </authorList>
    </citation>
    <scope>NUCLEOTIDE SEQUENCE</scope>
    <source>
        <strain evidence="2">KCTC 12899</strain>
    </source>
</reference>
<gene>
    <name evidence="2" type="ORF">J3U88_12600</name>
</gene>
<dbReference type="SUPFAM" id="SSF56300">
    <property type="entry name" value="Metallo-dependent phosphatases"/>
    <property type="match status" value="1"/>
</dbReference>
<protein>
    <submittedName>
        <fullName evidence="2">Metallophosphoesterase</fullName>
    </submittedName>
</protein>
<dbReference type="InterPro" id="IPR004843">
    <property type="entry name" value="Calcineurin-like_PHP"/>
</dbReference>
<proteinExistence type="predicted"/>
<dbReference type="CDD" id="cd00838">
    <property type="entry name" value="MPP_superfamily"/>
    <property type="match status" value="1"/>
</dbReference>
<dbReference type="GO" id="GO:0016787">
    <property type="term" value="F:hydrolase activity"/>
    <property type="evidence" value="ECO:0007669"/>
    <property type="project" value="InterPro"/>
</dbReference>
<evidence type="ECO:0000313" key="3">
    <source>
        <dbReference type="Proteomes" id="UP000664417"/>
    </source>
</evidence>
<dbReference type="AlphaFoldDB" id="A0A8J7U403"/>
<dbReference type="InterPro" id="IPR029052">
    <property type="entry name" value="Metallo-depent_PP-like"/>
</dbReference>
<keyword evidence="3" id="KW-1185">Reference proteome</keyword>
<dbReference type="Proteomes" id="UP000664417">
    <property type="component" value="Unassembled WGS sequence"/>
</dbReference>
<dbReference type="Pfam" id="PF00149">
    <property type="entry name" value="Metallophos"/>
    <property type="match status" value="1"/>
</dbReference>
<dbReference type="EMBL" id="JAFREP010000010">
    <property type="protein sequence ID" value="MBO1319304.1"/>
    <property type="molecule type" value="Genomic_DNA"/>
</dbReference>
<dbReference type="Gene3D" id="3.60.21.10">
    <property type="match status" value="1"/>
</dbReference>
<evidence type="ECO:0000259" key="1">
    <source>
        <dbReference type="Pfam" id="PF00149"/>
    </source>
</evidence>